<feature type="region of interest" description="Disordered" evidence="1">
    <location>
        <begin position="1"/>
        <end position="21"/>
    </location>
</feature>
<evidence type="ECO:0000313" key="4">
    <source>
        <dbReference type="WBParaSite" id="TREG1_17730.1"/>
    </source>
</evidence>
<dbReference type="WBParaSite" id="TREG1_17730.1">
    <property type="protein sequence ID" value="TREG1_17730.1"/>
    <property type="gene ID" value="TREG1_17730"/>
</dbReference>
<feature type="domain" description="DUF4806" evidence="2">
    <location>
        <begin position="128"/>
        <end position="193"/>
    </location>
</feature>
<evidence type="ECO:0000259" key="2">
    <source>
        <dbReference type="Pfam" id="PF16064"/>
    </source>
</evidence>
<dbReference type="Proteomes" id="UP000050795">
    <property type="component" value="Unassembled WGS sequence"/>
</dbReference>
<reference evidence="4" key="2">
    <citation type="submission" date="2023-11" db="UniProtKB">
        <authorList>
            <consortium name="WormBaseParasite"/>
        </authorList>
    </citation>
    <scope>IDENTIFICATION</scope>
</reference>
<organism evidence="3 4">
    <name type="scientific">Trichobilharzia regenti</name>
    <name type="common">Nasal bird schistosome</name>
    <dbReference type="NCBI Taxonomy" id="157069"/>
    <lineage>
        <taxon>Eukaryota</taxon>
        <taxon>Metazoa</taxon>
        <taxon>Spiralia</taxon>
        <taxon>Lophotrochozoa</taxon>
        <taxon>Platyhelminthes</taxon>
        <taxon>Trematoda</taxon>
        <taxon>Digenea</taxon>
        <taxon>Strigeidida</taxon>
        <taxon>Schistosomatoidea</taxon>
        <taxon>Schistosomatidae</taxon>
        <taxon>Trichobilharzia</taxon>
    </lineage>
</organism>
<evidence type="ECO:0000256" key="1">
    <source>
        <dbReference type="SAM" id="MobiDB-lite"/>
    </source>
</evidence>
<proteinExistence type="predicted"/>
<protein>
    <recommendedName>
        <fullName evidence="2">DUF4806 domain-containing protein</fullName>
    </recommendedName>
</protein>
<accession>A0AA85JEB9</accession>
<dbReference type="InterPro" id="IPR032071">
    <property type="entry name" value="DUF4806"/>
</dbReference>
<dbReference type="AlphaFoldDB" id="A0AA85JEB9"/>
<reference evidence="3" key="1">
    <citation type="submission" date="2022-06" db="EMBL/GenBank/DDBJ databases">
        <authorList>
            <person name="Berger JAMES D."/>
            <person name="Berger JAMES D."/>
        </authorList>
    </citation>
    <scope>NUCLEOTIDE SEQUENCE [LARGE SCALE GENOMIC DNA]</scope>
</reference>
<keyword evidence="3" id="KW-1185">Reference proteome</keyword>
<evidence type="ECO:0000313" key="3">
    <source>
        <dbReference type="Proteomes" id="UP000050795"/>
    </source>
</evidence>
<dbReference type="Pfam" id="PF16064">
    <property type="entry name" value="DUF4806"/>
    <property type="match status" value="1"/>
</dbReference>
<name>A0AA85JEB9_TRIRE</name>
<sequence length="202" mass="23057">MNDDTLTMPSKRPKGDAKKNDKNFLYNSMDIDVAASEVGRIKPHYPDYNIFDDFVAPIPRCPHIPVFISYWQKDKLPSNEDATESTNKKILDAVMENINLNTKILNTVTAFQKSRLQTNFPANSDITVEFPIENEDQLRMLEASLRDDKYKQQYTAKMVTCLQSGPKLSLKVMMHHVLKPEVGLKFTFQGTDKGKHCALCLL</sequence>